<proteinExistence type="predicted"/>
<dbReference type="RefSeq" id="WP_169528105.1">
    <property type="nucleotide sequence ID" value="NZ_JAAMPU010000107.1"/>
</dbReference>
<organism evidence="1 2">
    <name type="scientific">Flavobacterium silvaticum</name>
    <dbReference type="NCBI Taxonomy" id="1852020"/>
    <lineage>
        <taxon>Bacteria</taxon>
        <taxon>Pseudomonadati</taxon>
        <taxon>Bacteroidota</taxon>
        <taxon>Flavobacteriia</taxon>
        <taxon>Flavobacteriales</taxon>
        <taxon>Flavobacteriaceae</taxon>
        <taxon>Flavobacterium</taxon>
    </lineage>
</organism>
<dbReference type="AlphaFoldDB" id="A0A972FMX7"/>
<keyword evidence="2" id="KW-1185">Reference proteome</keyword>
<evidence type="ECO:0000313" key="2">
    <source>
        <dbReference type="Proteomes" id="UP000712080"/>
    </source>
</evidence>
<dbReference type="Proteomes" id="UP000712080">
    <property type="component" value="Unassembled WGS sequence"/>
</dbReference>
<accession>A0A972FMX7</accession>
<evidence type="ECO:0000313" key="1">
    <source>
        <dbReference type="EMBL" id="NMH29004.1"/>
    </source>
</evidence>
<comment type="caution">
    <text evidence="1">The sequence shown here is derived from an EMBL/GenBank/DDBJ whole genome shotgun (WGS) entry which is preliminary data.</text>
</comment>
<reference evidence="1" key="1">
    <citation type="submission" date="2020-02" db="EMBL/GenBank/DDBJ databases">
        <title>Flavobacterium sp. genome.</title>
        <authorList>
            <person name="Jung H.S."/>
            <person name="Baek J.H."/>
            <person name="Jeon C.O."/>
        </authorList>
    </citation>
    <scope>NUCLEOTIDE SEQUENCE</scope>
    <source>
        <strain evidence="1">SE-s28</strain>
    </source>
</reference>
<gene>
    <name evidence="1" type="ORF">G6047_13245</name>
</gene>
<sequence>MDTTYNQEAYSEDMDNIIRINNSNDDSDDFDYDFDYDPNEMYFALLNEPND</sequence>
<name>A0A972FMX7_9FLAO</name>
<dbReference type="EMBL" id="JAAMPU010000107">
    <property type="protein sequence ID" value="NMH29004.1"/>
    <property type="molecule type" value="Genomic_DNA"/>
</dbReference>
<protein>
    <submittedName>
        <fullName evidence="1">Uncharacterized protein</fullName>
    </submittedName>
</protein>